<dbReference type="Proteomes" id="UP000321110">
    <property type="component" value="Unassembled WGS sequence"/>
</dbReference>
<sequence length="129" mass="14874">MPMLTLKNLFYVLAFGGVIYVGIQQALEMGDSREWPTTEGVITASHITSSHKTSTEKGWHGNRYQYEVRVQYAYEVDGVSYSGNRLRIRPNKYSSEGNAQRELAEYPLGQRVRVYYNPKEPERSLLKHI</sequence>
<dbReference type="EMBL" id="SSFO01000274">
    <property type="protein sequence ID" value="TXI28479.1"/>
    <property type="molecule type" value="Genomic_DNA"/>
</dbReference>
<gene>
    <name evidence="2" type="ORF">E6Q69_16305</name>
</gene>
<proteinExistence type="predicted"/>
<dbReference type="AlphaFoldDB" id="A0A5C7VTT9"/>
<protein>
    <submittedName>
        <fullName evidence="2">DUF3592 domain-containing protein</fullName>
    </submittedName>
</protein>
<comment type="caution">
    <text evidence="2">The sequence shown here is derived from an EMBL/GenBank/DDBJ whole genome shotgun (WGS) entry which is preliminary data.</text>
</comment>
<reference evidence="2 3" key="1">
    <citation type="submission" date="2018-09" db="EMBL/GenBank/DDBJ databases">
        <title>Metagenome Assembled Genomes from an Advanced Water Purification Facility.</title>
        <authorList>
            <person name="Stamps B.W."/>
            <person name="Spear J.R."/>
        </authorList>
    </citation>
    <scope>NUCLEOTIDE SEQUENCE [LARGE SCALE GENOMIC DNA]</scope>
    <source>
        <strain evidence="2">Bin_52_1</strain>
    </source>
</reference>
<accession>A0A5C7VTT9</accession>
<organism evidence="2 3">
    <name type="scientific">Aquipseudomonas alcaligenes</name>
    <name type="common">Pseudomonas alcaligenes</name>
    <dbReference type="NCBI Taxonomy" id="43263"/>
    <lineage>
        <taxon>Bacteria</taxon>
        <taxon>Pseudomonadati</taxon>
        <taxon>Pseudomonadota</taxon>
        <taxon>Gammaproteobacteria</taxon>
        <taxon>Pseudomonadales</taxon>
        <taxon>Pseudomonadaceae</taxon>
        <taxon>Aquipseudomonas</taxon>
    </lineage>
</organism>
<dbReference type="InterPro" id="IPR021994">
    <property type="entry name" value="DUF3592"/>
</dbReference>
<name>A0A5C7VTT9_AQUAC</name>
<feature type="domain" description="DUF3592" evidence="1">
    <location>
        <begin position="38"/>
        <end position="127"/>
    </location>
</feature>
<evidence type="ECO:0000313" key="2">
    <source>
        <dbReference type="EMBL" id="TXI28479.1"/>
    </source>
</evidence>
<dbReference type="Pfam" id="PF12158">
    <property type="entry name" value="DUF3592"/>
    <property type="match status" value="1"/>
</dbReference>
<evidence type="ECO:0000313" key="3">
    <source>
        <dbReference type="Proteomes" id="UP000321110"/>
    </source>
</evidence>
<evidence type="ECO:0000259" key="1">
    <source>
        <dbReference type="Pfam" id="PF12158"/>
    </source>
</evidence>